<dbReference type="AlphaFoldDB" id="A0A0H2S4R9"/>
<name>A0A0H2S4R9_9AGAM</name>
<protein>
    <submittedName>
        <fullName evidence="1">Uncharacterized protein</fullName>
    </submittedName>
</protein>
<evidence type="ECO:0000313" key="1">
    <source>
        <dbReference type="EMBL" id="KLO19207.1"/>
    </source>
</evidence>
<evidence type="ECO:0000313" key="2">
    <source>
        <dbReference type="Proteomes" id="UP000053477"/>
    </source>
</evidence>
<proteinExistence type="predicted"/>
<dbReference type="OrthoDB" id="3264586at2759"/>
<keyword evidence="2" id="KW-1185">Reference proteome</keyword>
<dbReference type="InParanoid" id="A0A0H2S4R9"/>
<sequence>MTSRARKSAAPVRFAEDLEEDFAATQDGGEDNMMDMLSIMQEYQKMKAAKASTKSNALQAKKNTIVSNARKEAQELVQDGNTFFDSLRRSVEEMQSQELLSDGILKEVVALWSAHEDEMDTLLAIFPTLIDELSPRRTQEINDASEMLETHPRARDASRRRMMKSAKRNLEAGLEAQKLATDASALMKHYKALLSS</sequence>
<accession>A0A0H2S4R9</accession>
<dbReference type="EMBL" id="KQ085888">
    <property type="protein sequence ID" value="KLO19207.1"/>
    <property type="molecule type" value="Genomic_DNA"/>
</dbReference>
<gene>
    <name evidence="1" type="ORF">SCHPADRAFT_80179</name>
</gene>
<organism evidence="1 2">
    <name type="scientific">Schizopora paradoxa</name>
    <dbReference type="NCBI Taxonomy" id="27342"/>
    <lineage>
        <taxon>Eukaryota</taxon>
        <taxon>Fungi</taxon>
        <taxon>Dikarya</taxon>
        <taxon>Basidiomycota</taxon>
        <taxon>Agaricomycotina</taxon>
        <taxon>Agaricomycetes</taxon>
        <taxon>Hymenochaetales</taxon>
        <taxon>Schizoporaceae</taxon>
        <taxon>Schizopora</taxon>
    </lineage>
</organism>
<reference evidence="1 2" key="1">
    <citation type="submission" date="2015-04" db="EMBL/GenBank/DDBJ databases">
        <title>Complete genome sequence of Schizopora paradoxa KUC8140, a cosmopolitan wood degrader in East Asia.</title>
        <authorList>
            <consortium name="DOE Joint Genome Institute"/>
            <person name="Min B."/>
            <person name="Park H."/>
            <person name="Jang Y."/>
            <person name="Kim J.-J."/>
            <person name="Kim K.H."/>
            <person name="Pangilinan J."/>
            <person name="Lipzen A."/>
            <person name="Riley R."/>
            <person name="Grigoriev I.V."/>
            <person name="Spatafora J.W."/>
            <person name="Choi I.-G."/>
        </authorList>
    </citation>
    <scope>NUCLEOTIDE SEQUENCE [LARGE SCALE GENOMIC DNA]</scope>
    <source>
        <strain evidence="1 2">KUC8140</strain>
    </source>
</reference>
<dbReference type="Proteomes" id="UP000053477">
    <property type="component" value="Unassembled WGS sequence"/>
</dbReference>